<evidence type="ECO:0000256" key="7">
    <source>
        <dbReference type="ARBA" id="ARBA00023235"/>
    </source>
</evidence>
<evidence type="ECO:0000256" key="3">
    <source>
        <dbReference type="ARBA" id="ARBA00022801"/>
    </source>
</evidence>
<dbReference type="SUPFAM" id="SSF52540">
    <property type="entry name" value="P-loop containing nucleoside triphosphate hydrolases"/>
    <property type="match status" value="1"/>
</dbReference>
<dbReference type="Pfam" id="PF13361">
    <property type="entry name" value="UvrD_C"/>
    <property type="match status" value="1"/>
</dbReference>
<evidence type="ECO:0000256" key="12">
    <source>
        <dbReference type="PROSITE-ProRule" id="PRU00560"/>
    </source>
</evidence>
<evidence type="ECO:0000313" key="14">
    <source>
        <dbReference type="EMBL" id="VGL39510.1"/>
    </source>
</evidence>
<feature type="domain" description="UvrD-like helicase ATP-binding" evidence="13">
    <location>
        <begin position="13"/>
        <end position="370"/>
    </location>
</feature>
<evidence type="ECO:0000256" key="8">
    <source>
        <dbReference type="ARBA" id="ARBA00034617"/>
    </source>
</evidence>
<comment type="catalytic activity">
    <reaction evidence="8">
        <text>Couples ATP hydrolysis with the unwinding of duplex DNA by translocating in the 3'-5' direction.</text>
        <dbReference type="EC" id="5.6.2.4"/>
    </reaction>
</comment>
<dbReference type="Gene3D" id="3.40.50.300">
    <property type="entry name" value="P-loop containing nucleotide triphosphate hydrolases"/>
    <property type="match status" value="3"/>
</dbReference>
<keyword evidence="7" id="KW-0413">Isomerase</keyword>
<evidence type="ECO:0000256" key="2">
    <source>
        <dbReference type="ARBA" id="ARBA00022741"/>
    </source>
</evidence>
<dbReference type="PANTHER" id="PTHR11070:SF2">
    <property type="entry name" value="ATP-DEPENDENT DNA HELICASE SRS2"/>
    <property type="match status" value="1"/>
</dbReference>
<dbReference type="InterPro" id="IPR027417">
    <property type="entry name" value="P-loop_NTPase"/>
</dbReference>
<evidence type="ECO:0000259" key="13">
    <source>
        <dbReference type="PROSITE" id="PS51198"/>
    </source>
</evidence>
<keyword evidence="3 12" id="KW-0378">Hydrolase</keyword>
<dbReference type="GO" id="GO:0003677">
    <property type="term" value="F:DNA binding"/>
    <property type="evidence" value="ECO:0007669"/>
    <property type="project" value="UniProtKB-KW"/>
</dbReference>
<dbReference type="GO" id="GO:0000725">
    <property type="term" value="P:recombinational repair"/>
    <property type="evidence" value="ECO:0007669"/>
    <property type="project" value="TreeGrafter"/>
</dbReference>
<dbReference type="Pfam" id="PF00580">
    <property type="entry name" value="UvrD-helicase"/>
    <property type="match status" value="1"/>
</dbReference>
<sequence length="678" mass="79362">MNFKLDQQQAEVEKNVETQLFELITKVQSFYFISGAGSGKTHALITGVNKFITSNYTQLISSNQKALCITYTNNASDEIKHRLGDNDLVLTSTIHSYIWDVVKYHMELLLDEHITFLNEEIERIHSELYEIQTENSSILKVRDLEEDHFFSIIDCILEDKSKFYESLNSASTFWGYLETITDEKTFNHLKGNYQKLSSAFKKAMKSQEFKQCLCKIQAKEDKYTEIRYFNTKNIEILHKNIIGHDTLLLYSYRLIQKYPLISKCIIDAHPLIFIDEYQDTDESIINLFLGIHHIAQQENKKLCLGFFGDPMQTIYKSNVHTESKDLTKLVKNINRRSHQNIVSCINKIRGCNQDVQQKPIKIYKDNYSLTLTIENEGNYTNEYLSNILDKYKNEWNVNENSKLACLVLKNEMLSQLCGFDHLYTIMLDIYKIEHAKGFEKIGSEFLFRELRYAGSLPSLIHDLLMPLYLLKRKPNFSISDIFNKHPIQKHSLSDILDSIEIIDSLDLKCLNDFTKKISEIYQAQNPKIQELIKYNFDILIKDLDEAKEKIIKICRFKDRANIEPLLDKLFDLDIEQFFLWLDFIYQSYRDTMVSYLTCHASKGLEFDNVIIFLSDTFNRKEGFFSNLLNSDLNLSLDTQLESARRLLYVSSSRAIKNLKIILFTNKKVDEAKIQYLLT</sequence>
<dbReference type="PROSITE" id="PS51198">
    <property type="entry name" value="UVRD_HELICASE_ATP_BIND"/>
    <property type="match status" value="1"/>
</dbReference>
<evidence type="ECO:0000256" key="6">
    <source>
        <dbReference type="ARBA" id="ARBA00023125"/>
    </source>
</evidence>
<dbReference type="GO" id="GO:0005524">
    <property type="term" value="F:ATP binding"/>
    <property type="evidence" value="ECO:0007669"/>
    <property type="project" value="UniProtKB-UniRule"/>
</dbReference>
<evidence type="ECO:0000256" key="9">
    <source>
        <dbReference type="ARBA" id="ARBA00034808"/>
    </source>
</evidence>
<dbReference type="GO" id="GO:0043138">
    <property type="term" value="F:3'-5' DNA helicase activity"/>
    <property type="evidence" value="ECO:0007669"/>
    <property type="project" value="UniProtKB-EC"/>
</dbReference>
<dbReference type="InterPro" id="IPR000212">
    <property type="entry name" value="DNA_helicase_UvrD/REP"/>
</dbReference>
<keyword evidence="4 12" id="KW-0347">Helicase</keyword>
<dbReference type="InterPro" id="IPR013986">
    <property type="entry name" value="DExx_box_DNA_helicase_dom_sf"/>
</dbReference>
<dbReference type="EC" id="5.6.2.4" evidence="9"/>
<proteinExistence type="inferred from homology"/>
<evidence type="ECO:0000256" key="4">
    <source>
        <dbReference type="ARBA" id="ARBA00022806"/>
    </source>
</evidence>
<feature type="binding site" evidence="12">
    <location>
        <begin position="34"/>
        <end position="41"/>
    </location>
    <ligand>
        <name>ATP</name>
        <dbReference type="ChEBI" id="CHEBI:30616"/>
    </ligand>
</feature>
<accession>A0A486MTK0</accession>
<protein>
    <recommendedName>
        <fullName evidence="9">DNA 3'-5' helicase</fullName>
        <ecNumber evidence="9">5.6.2.4</ecNumber>
    </recommendedName>
    <alternativeName>
        <fullName evidence="10">DNA 3'-5' helicase II</fullName>
    </alternativeName>
</protein>
<evidence type="ECO:0000256" key="10">
    <source>
        <dbReference type="ARBA" id="ARBA00034923"/>
    </source>
</evidence>
<evidence type="ECO:0000256" key="1">
    <source>
        <dbReference type="ARBA" id="ARBA00009922"/>
    </source>
</evidence>
<keyword evidence="2 12" id="KW-0547">Nucleotide-binding</keyword>
<comment type="similarity">
    <text evidence="1">Belongs to the helicase family. UvrD subfamily.</text>
</comment>
<dbReference type="PANTHER" id="PTHR11070">
    <property type="entry name" value="UVRD / RECB / PCRA DNA HELICASE FAMILY MEMBER"/>
    <property type="match status" value="1"/>
</dbReference>
<dbReference type="GO" id="GO:0016887">
    <property type="term" value="F:ATP hydrolysis activity"/>
    <property type="evidence" value="ECO:0007669"/>
    <property type="project" value="RHEA"/>
</dbReference>
<evidence type="ECO:0000256" key="11">
    <source>
        <dbReference type="ARBA" id="ARBA00048988"/>
    </source>
</evidence>
<organism evidence="14">
    <name type="scientific">Klebsiella pneumoniae</name>
    <dbReference type="NCBI Taxonomy" id="573"/>
    <lineage>
        <taxon>Bacteria</taxon>
        <taxon>Pseudomonadati</taxon>
        <taxon>Pseudomonadota</taxon>
        <taxon>Gammaproteobacteria</taxon>
        <taxon>Enterobacterales</taxon>
        <taxon>Enterobacteriaceae</taxon>
        <taxon>Klebsiella/Raoultella group</taxon>
        <taxon>Klebsiella</taxon>
        <taxon>Klebsiella pneumoniae complex</taxon>
    </lineage>
</organism>
<gene>
    <name evidence="14" type="ORF">SAMEA4873648_00055</name>
</gene>
<dbReference type="Gene3D" id="1.10.10.160">
    <property type="match status" value="1"/>
</dbReference>
<evidence type="ECO:0000256" key="5">
    <source>
        <dbReference type="ARBA" id="ARBA00022840"/>
    </source>
</evidence>
<keyword evidence="6" id="KW-0238">DNA-binding</keyword>
<dbReference type="AlphaFoldDB" id="A0A486MTK0"/>
<keyword evidence="5 12" id="KW-0067">ATP-binding</keyword>
<reference evidence="14" key="1">
    <citation type="submission" date="2019-03" db="EMBL/GenBank/DDBJ databases">
        <authorList>
            <consortium name="Pathogen Informatics"/>
        </authorList>
    </citation>
    <scope>NUCLEOTIDE SEQUENCE</scope>
    <source>
        <strain evidence="14">5012STDY7626446</strain>
    </source>
</reference>
<dbReference type="InterPro" id="IPR014016">
    <property type="entry name" value="UvrD-like_ATP-bd"/>
</dbReference>
<comment type="catalytic activity">
    <reaction evidence="11">
        <text>ATP + H2O = ADP + phosphate + H(+)</text>
        <dbReference type="Rhea" id="RHEA:13065"/>
        <dbReference type="ChEBI" id="CHEBI:15377"/>
        <dbReference type="ChEBI" id="CHEBI:15378"/>
        <dbReference type="ChEBI" id="CHEBI:30616"/>
        <dbReference type="ChEBI" id="CHEBI:43474"/>
        <dbReference type="ChEBI" id="CHEBI:456216"/>
        <dbReference type="EC" id="5.6.2.4"/>
    </reaction>
</comment>
<dbReference type="InterPro" id="IPR014017">
    <property type="entry name" value="DNA_helicase_UvrD-like_C"/>
</dbReference>
<name>A0A486MTK0_KLEPN</name>
<dbReference type="EMBL" id="CAAHCS010000001">
    <property type="protein sequence ID" value="VGL39510.1"/>
    <property type="molecule type" value="Genomic_DNA"/>
</dbReference>